<dbReference type="AlphaFoldDB" id="A0A9P6FSU4"/>
<evidence type="ECO:0000256" key="1">
    <source>
        <dbReference type="SAM" id="MobiDB-lite"/>
    </source>
</evidence>
<feature type="compositionally biased region" description="Low complexity" evidence="1">
    <location>
        <begin position="50"/>
        <end position="62"/>
    </location>
</feature>
<proteinExistence type="predicted"/>
<dbReference type="EMBL" id="JAABOA010001622">
    <property type="protein sequence ID" value="KAF9581190.1"/>
    <property type="molecule type" value="Genomic_DNA"/>
</dbReference>
<comment type="caution">
    <text evidence="2">The sequence shown here is derived from an EMBL/GenBank/DDBJ whole genome shotgun (WGS) entry which is preliminary data.</text>
</comment>
<gene>
    <name evidence="2" type="ORF">BGW38_001890</name>
</gene>
<dbReference type="Proteomes" id="UP000780801">
    <property type="component" value="Unassembled WGS sequence"/>
</dbReference>
<sequence length="160" mass="18000">MSTKKQRRFSLVRLFSSPKCSSLESVPPTPAIPARYRRSTAMIPEDETASTHSTDSTSSQETVTGSTNSATSMRSEMLRERRKSIATLTSEHSLPFRSMSLDLRRPSILQHHSHSGKPGSRPKQPVVMNEKMKQFDELLQTRRSGTIRISLTPTLVQEPF</sequence>
<protein>
    <submittedName>
        <fullName evidence="2">Uncharacterized protein</fullName>
    </submittedName>
</protein>
<accession>A0A9P6FSU4</accession>
<dbReference type="OrthoDB" id="2392478at2759"/>
<keyword evidence="3" id="KW-1185">Reference proteome</keyword>
<organism evidence="2 3">
    <name type="scientific">Lunasporangiospora selenospora</name>
    <dbReference type="NCBI Taxonomy" id="979761"/>
    <lineage>
        <taxon>Eukaryota</taxon>
        <taxon>Fungi</taxon>
        <taxon>Fungi incertae sedis</taxon>
        <taxon>Mucoromycota</taxon>
        <taxon>Mortierellomycotina</taxon>
        <taxon>Mortierellomycetes</taxon>
        <taxon>Mortierellales</taxon>
        <taxon>Mortierellaceae</taxon>
        <taxon>Lunasporangiospora</taxon>
    </lineage>
</organism>
<name>A0A9P6FSU4_9FUNG</name>
<reference evidence="2" key="1">
    <citation type="journal article" date="2020" name="Fungal Divers.">
        <title>Resolving the Mortierellaceae phylogeny through synthesis of multi-gene phylogenetics and phylogenomics.</title>
        <authorList>
            <person name="Vandepol N."/>
            <person name="Liber J."/>
            <person name="Desiro A."/>
            <person name="Na H."/>
            <person name="Kennedy M."/>
            <person name="Barry K."/>
            <person name="Grigoriev I.V."/>
            <person name="Miller A.N."/>
            <person name="O'Donnell K."/>
            <person name="Stajich J.E."/>
            <person name="Bonito G."/>
        </authorList>
    </citation>
    <scope>NUCLEOTIDE SEQUENCE</scope>
    <source>
        <strain evidence="2">KOD1015</strain>
    </source>
</reference>
<feature type="compositionally biased region" description="Polar residues" evidence="1">
    <location>
        <begin position="63"/>
        <end position="74"/>
    </location>
</feature>
<evidence type="ECO:0000313" key="2">
    <source>
        <dbReference type="EMBL" id="KAF9581190.1"/>
    </source>
</evidence>
<feature type="region of interest" description="Disordered" evidence="1">
    <location>
        <begin position="19"/>
        <end position="79"/>
    </location>
</feature>
<evidence type="ECO:0000313" key="3">
    <source>
        <dbReference type="Proteomes" id="UP000780801"/>
    </source>
</evidence>
<feature type="region of interest" description="Disordered" evidence="1">
    <location>
        <begin position="105"/>
        <end position="127"/>
    </location>
</feature>